<feature type="region of interest" description="Disordered" evidence="1">
    <location>
        <begin position="495"/>
        <end position="632"/>
    </location>
</feature>
<gene>
    <name evidence="2" type="ORF">MSYG_4411</name>
</gene>
<dbReference type="Pfam" id="PF07093">
    <property type="entry name" value="SGT1"/>
    <property type="match status" value="1"/>
</dbReference>
<feature type="compositionally biased region" description="Acidic residues" evidence="1">
    <location>
        <begin position="496"/>
        <end position="509"/>
    </location>
</feature>
<name>A0A1M8AC58_MALS4</name>
<dbReference type="OMA" id="AHKMSRF"/>
<dbReference type="VEuPathDB" id="FungiDB:MSYG_4411"/>
<keyword evidence="3" id="KW-1185">Reference proteome</keyword>
<dbReference type="AlphaFoldDB" id="A0A1M8AC58"/>
<proteinExistence type="predicted"/>
<dbReference type="GO" id="GO:0005634">
    <property type="term" value="C:nucleus"/>
    <property type="evidence" value="ECO:0007669"/>
    <property type="project" value="TreeGrafter"/>
</dbReference>
<feature type="compositionally biased region" description="Low complexity" evidence="1">
    <location>
        <begin position="553"/>
        <end position="570"/>
    </location>
</feature>
<dbReference type="STRING" id="1230383.A0A1M8AC58"/>
<feature type="region of interest" description="Disordered" evidence="1">
    <location>
        <begin position="761"/>
        <end position="785"/>
    </location>
</feature>
<accession>A0A1M8AC58</accession>
<dbReference type="Proteomes" id="UP000186303">
    <property type="component" value="Chromosome 8"/>
</dbReference>
<reference evidence="3" key="1">
    <citation type="journal article" date="2017" name="Nucleic Acids Res.">
        <title>Proteogenomics produces comprehensive and highly accurate protein-coding gene annotation in a complete genome assembly of Malassezia sympodialis.</title>
        <authorList>
            <person name="Zhu Y."/>
            <person name="Engstroem P.G."/>
            <person name="Tellgren-Roth C."/>
            <person name="Baudo C.D."/>
            <person name="Kennell J.C."/>
            <person name="Sun S."/>
            <person name="Billmyre R.B."/>
            <person name="Schroeder M.S."/>
            <person name="Andersson A."/>
            <person name="Holm T."/>
            <person name="Sigurgeirsson B."/>
            <person name="Wu G."/>
            <person name="Sankaranarayanan S.R."/>
            <person name="Siddharthan R."/>
            <person name="Sanyal K."/>
            <person name="Lundeberg J."/>
            <person name="Nystedt B."/>
            <person name="Boekhout T."/>
            <person name="Dawson T.L. Jr."/>
            <person name="Heitman J."/>
            <person name="Scheynius A."/>
            <person name="Lehtioe J."/>
        </authorList>
    </citation>
    <scope>NUCLEOTIDE SEQUENCE [LARGE SCALE GENOMIC DNA]</scope>
    <source>
        <strain evidence="3">ATCC 42132</strain>
    </source>
</reference>
<dbReference type="OrthoDB" id="27237at2759"/>
<dbReference type="EMBL" id="LT671828">
    <property type="protein sequence ID" value="SHO80056.1"/>
    <property type="molecule type" value="Genomic_DNA"/>
</dbReference>
<sequence>MDAPSGAPAWPMPSDEAGEAAAMFVARLVPEPGTDLGALAAVVQRFLDGHCDAPPPHGAGGYIWDREAPMIHPDEDDDNVLLLDMRVQGCVDDEWFLTYVLRELSRTQALCISVEDEDGEFLLIEAADELPKWVRPDNAAHRVWMAGGALHLIPPASAPLDQPLSVAAATALVRDAAQATRAPTEVEQAAFARLAAYPQAAIDHHHYTLAYLPSTAAKVLASHPQWVADAVHMLTTRDVVSARLTQPLTYFPVAVSDEAPSSVPAPELVRVRMTRHLYARLSMERFFPAKSFGRSWQRSVELYRLAQSGQDASISERDRHHGRWFDIGAKLTSGLEMWVHHLHAQSVHTPSTDPAFSPEERARLVASLTRLGYFGSEIPGSAQWQALEAQALRIAAQQPSAARAHDTMPTLRRVQAALQAPADERVYTLSPERDTATLRSHEDSDAWMSEAPRDIEALLSQHGADGAEDATMDRFQLFMNKMQTFIDSQGDMEGALFEDDDWDDDDSASESEAREHQMQSLVEPVPAHEWGAKNAAVAGSRAEGPAAAPPVAAPAQRTGGAAESAAPSAPQRLEGLSRLEPLEGDSDSDRESLEGDDDDSPEERAERHSMLGMHESSSHADEAAVGEDGPMEQDMDDFLAFTRRTLGLTDAQYADILQERRERGAYVPPTSGPVDTTGPPLERLDAVLDAMERELAKQRPKDMDVEEEPELDDEDAELLQHLLASGMSLPDSLQRFVTENNVNEAEAAMLGDFLESFAAQGGRPGPVGTLSARLGVGALPRDAPP</sequence>
<dbReference type="PANTHER" id="PTHR13060">
    <property type="entry name" value="SGT1 PROTEIN HSGT1 SUPPRESSOR OF GCR2"/>
    <property type="match status" value="1"/>
</dbReference>
<dbReference type="PANTHER" id="PTHR13060:SF0">
    <property type="entry name" value="PROTEIN ECDYSONELESS HOMOLOG"/>
    <property type="match status" value="1"/>
</dbReference>
<protein>
    <submittedName>
        <fullName evidence="2">Uncharacterized protein</fullName>
    </submittedName>
</protein>
<feature type="compositionally biased region" description="Basic and acidic residues" evidence="1">
    <location>
        <begin position="575"/>
        <end position="593"/>
    </location>
</feature>
<organism evidence="2 3">
    <name type="scientific">Malassezia sympodialis (strain ATCC 42132)</name>
    <name type="common">Atopic eczema-associated yeast</name>
    <dbReference type="NCBI Taxonomy" id="1230383"/>
    <lineage>
        <taxon>Eukaryota</taxon>
        <taxon>Fungi</taxon>
        <taxon>Dikarya</taxon>
        <taxon>Basidiomycota</taxon>
        <taxon>Ustilaginomycotina</taxon>
        <taxon>Malasseziomycetes</taxon>
        <taxon>Malasseziales</taxon>
        <taxon>Malasseziaceae</taxon>
        <taxon>Malassezia</taxon>
    </lineage>
</organism>
<evidence type="ECO:0000313" key="2">
    <source>
        <dbReference type="EMBL" id="SHO80056.1"/>
    </source>
</evidence>
<evidence type="ECO:0000256" key="1">
    <source>
        <dbReference type="SAM" id="MobiDB-lite"/>
    </source>
</evidence>
<evidence type="ECO:0000313" key="3">
    <source>
        <dbReference type="Proteomes" id="UP000186303"/>
    </source>
</evidence>
<dbReference type="InterPro" id="IPR010770">
    <property type="entry name" value="Ecd"/>
</dbReference>